<dbReference type="OrthoDB" id="672396at2"/>
<dbReference type="Proteomes" id="UP000002215">
    <property type="component" value="Chromosome"/>
</dbReference>
<feature type="transmembrane region" description="Helical" evidence="1">
    <location>
        <begin position="133"/>
        <end position="152"/>
    </location>
</feature>
<reference evidence="2 3" key="2">
    <citation type="journal article" date="2010" name="Stand. Genomic Sci.">
        <title>Complete genome sequence of Chitinophaga pinensis type strain (UQM 2034).</title>
        <authorList>
            <person name="Glavina Del Rio T."/>
            <person name="Abt B."/>
            <person name="Spring S."/>
            <person name="Lapidus A."/>
            <person name="Nolan M."/>
            <person name="Tice H."/>
            <person name="Copeland A."/>
            <person name="Cheng J.F."/>
            <person name="Chen F."/>
            <person name="Bruce D."/>
            <person name="Goodwin L."/>
            <person name="Pitluck S."/>
            <person name="Ivanova N."/>
            <person name="Mavromatis K."/>
            <person name="Mikhailova N."/>
            <person name="Pati A."/>
            <person name="Chen A."/>
            <person name="Palaniappan K."/>
            <person name="Land M."/>
            <person name="Hauser L."/>
            <person name="Chang Y.J."/>
            <person name="Jeffries C.D."/>
            <person name="Chain P."/>
            <person name="Saunders E."/>
            <person name="Detter J.C."/>
            <person name="Brettin T."/>
            <person name="Rohde M."/>
            <person name="Goker M."/>
            <person name="Bristow J."/>
            <person name="Eisen J.A."/>
            <person name="Markowitz V."/>
            <person name="Hugenholtz P."/>
            <person name="Kyrpides N.C."/>
            <person name="Klenk H.P."/>
            <person name="Lucas S."/>
        </authorList>
    </citation>
    <scope>NUCLEOTIDE SEQUENCE [LARGE SCALE GENOMIC DNA]</scope>
    <source>
        <strain evidence="3">ATCC 43595 / DSM 2588 / LMG 13176 / NBRC 15968 / NCIMB 11800 / UQM 2034</strain>
    </source>
</reference>
<keyword evidence="1" id="KW-1133">Transmembrane helix</keyword>
<evidence type="ECO:0000313" key="2">
    <source>
        <dbReference type="EMBL" id="ACU64536.1"/>
    </source>
</evidence>
<dbReference type="RefSeq" id="WP_012794699.1">
    <property type="nucleotide sequence ID" value="NC_013132.1"/>
</dbReference>
<gene>
    <name evidence="2" type="ordered locus">Cpin_7135</name>
</gene>
<dbReference type="EMBL" id="CP001699">
    <property type="protein sequence ID" value="ACU64536.1"/>
    <property type="molecule type" value="Genomic_DNA"/>
</dbReference>
<protein>
    <submittedName>
        <fullName evidence="2">Uncharacterized protein</fullName>
    </submittedName>
</protein>
<organism evidence="2 3">
    <name type="scientific">Chitinophaga pinensis (strain ATCC 43595 / DSM 2588 / LMG 13176 / NBRC 15968 / NCIMB 11800 / UQM 2034)</name>
    <dbReference type="NCBI Taxonomy" id="485918"/>
    <lineage>
        <taxon>Bacteria</taxon>
        <taxon>Pseudomonadati</taxon>
        <taxon>Bacteroidota</taxon>
        <taxon>Chitinophagia</taxon>
        <taxon>Chitinophagales</taxon>
        <taxon>Chitinophagaceae</taxon>
        <taxon>Chitinophaga</taxon>
    </lineage>
</organism>
<reference evidence="3" key="1">
    <citation type="submission" date="2009-08" db="EMBL/GenBank/DDBJ databases">
        <title>The complete genome of Chitinophaga pinensis DSM 2588.</title>
        <authorList>
            <consortium name="US DOE Joint Genome Institute (JGI-PGF)"/>
            <person name="Lucas S."/>
            <person name="Copeland A."/>
            <person name="Lapidus A."/>
            <person name="Glavina del Rio T."/>
            <person name="Dalin E."/>
            <person name="Tice H."/>
            <person name="Bruce D."/>
            <person name="Goodwin L."/>
            <person name="Pitluck S."/>
            <person name="Kyrpides N."/>
            <person name="Mavromatis K."/>
            <person name="Ivanova N."/>
            <person name="Mikhailova N."/>
            <person name="Sims D."/>
            <person name="Meinche L."/>
            <person name="Brettin T."/>
            <person name="Detter J.C."/>
            <person name="Han C."/>
            <person name="Larimer F."/>
            <person name="Land M."/>
            <person name="Hauser L."/>
            <person name="Markowitz V."/>
            <person name="Cheng J.-F."/>
            <person name="Hugenholtz P."/>
            <person name="Woyke T."/>
            <person name="Wu D."/>
            <person name="Spring S."/>
            <person name="Klenk H.-P."/>
            <person name="Eisen J.A."/>
        </authorList>
    </citation>
    <scope>NUCLEOTIDE SEQUENCE [LARGE SCALE GENOMIC DNA]</scope>
    <source>
        <strain evidence="3">ATCC 43595 / DSM 2588 / LMG 13176 / NBRC 15968 / NCIMB 11800 / UQM 2034</strain>
    </source>
</reference>
<evidence type="ECO:0000313" key="3">
    <source>
        <dbReference type="Proteomes" id="UP000002215"/>
    </source>
</evidence>
<evidence type="ECO:0000256" key="1">
    <source>
        <dbReference type="SAM" id="Phobius"/>
    </source>
</evidence>
<accession>A0A979H071</accession>
<keyword evidence="1" id="KW-0812">Transmembrane</keyword>
<name>A0A979H071_CHIPD</name>
<feature type="transmembrane region" description="Helical" evidence="1">
    <location>
        <begin position="51"/>
        <end position="70"/>
    </location>
</feature>
<proteinExistence type="predicted"/>
<dbReference type="AlphaFoldDB" id="A0A979H071"/>
<sequence length="198" mass="22863">MEPMDDFESLLKGVAGKGNVDPLSEQSVSRIIDERLSESKKLLTSEFIREVLLVLGALFFNVLFLAFNIFQKDSHKPDVTMALNMIYLGGIVYLLTCLFMFVRLIRLSLLQKDTDIRYYVTALYQQTQKTLRLYLWISAITSFVALGGALMYTGMNTYWIVVLAVLLGVGGYYLNRWYIRKRFGKRVDNMKVLMMEFC</sequence>
<feature type="transmembrane region" description="Helical" evidence="1">
    <location>
        <begin position="82"/>
        <end position="102"/>
    </location>
</feature>
<feature type="transmembrane region" description="Helical" evidence="1">
    <location>
        <begin position="158"/>
        <end position="175"/>
    </location>
</feature>
<dbReference type="KEGG" id="cpi:Cpin_7135"/>
<keyword evidence="1" id="KW-0472">Membrane</keyword>